<name>A0A8S5P755_9CAUD</name>
<protein>
    <submittedName>
        <fullName evidence="1">Uncharacterized protein</fullName>
    </submittedName>
</protein>
<dbReference type="EMBL" id="BK015338">
    <property type="protein sequence ID" value="DAE02020.1"/>
    <property type="molecule type" value="Genomic_DNA"/>
</dbReference>
<organism evidence="1">
    <name type="scientific">Siphoviridae sp. ctiam3</name>
    <dbReference type="NCBI Taxonomy" id="2825624"/>
    <lineage>
        <taxon>Viruses</taxon>
        <taxon>Duplodnaviria</taxon>
        <taxon>Heunggongvirae</taxon>
        <taxon>Uroviricota</taxon>
        <taxon>Caudoviricetes</taxon>
    </lineage>
</organism>
<sequence>MCLLMLFHRRSYAHYIREYNYLMYLLQLILF</sequence>
<reference evidence="1" key="1">
    <citation type="journal article" date="2021" name="Proc. Natl. Acad. Sci. U.S.A.">
        <title>A Catalog of Tens of Thousands of Viruses from Human Metagenomes Reveals Hidden Associations with Chronic Diseases.</title>
        <authorList>
            <person name="Tisza M.J."/>
            <person name="Buck C.B."/>
        </authorList>
    </citation>
    <scope>NUCLEOTIDE SEQUENCE</scope>
    <source>
        <strain evidence="1">Ctiam3</strain>
    </source>
</reference>
<evidence type="ECO:0000313" key="1">
    <source>
        <dbReference type="EMBL" id="DAE02020.1"/>
    </source>
</evidence>
<accession>A0A8S5P755</accession>
<proteinExistence type="predicted"/>